<dbReference type="AlphaFoldDB" id="A0AA85KFG3"/>
<dbReference type="PANTHER" id="PTHR33053">
    <property type="entry name" value="PROTEIN, PUTATIVE-RELATED"/>
    <property type="match status" value="1"/>
</dbReference>
<proteinExistence type="predicted"/>
<sequence length="489" mass="55775">MTQGELVRKSIMELFLQNNVTGALAQNILDCIRKFNPHVPTTIRGLLKDSGMCVPRFLGQGVYYHIGLKENLQRYLDSWVDYGTFQHIGLQINYDGLSISNSSSQQLWPFLGRITTPYVSDVFLIGIHGGLRKPSNFNEVAMDLLAELKDLYKYGLYVEKWGRSVTVSVLAFICDTPARSNVKQTVGHNGKTGCDKCEVIGCLEGRMTFPNGNHTLRNDRTFRGQVQASHHRGRSCLEELPLDMVKSFPLEPMHLIYLGVVKKLVFLWQGLAARREKQMHSKIIADINNGLQVSRKHIPCDFQRKCRSLDDVSQWKATKCRLFLLYLGPVLLRNTLPCHLYANFRRLSLAVYLLSSTKYSRLFLDAARTDLSNFLLQYENCFGNEQIVYNIHSLKHIADDVELHGPLEEFSAFPFESYMRKIRQSVHCGYAVAKQAAQRYVEHVYLMKSTGVKHVPKEAGTKCVEFCKGKLMYLHTIFTSYSPDNVILA</sequence>
<protein>
    <submittedName>
        <fullName evidence="2 3">Uncharacterized protein</fullName>
    </submittedName>
</protein>
<keyword evidence="1" id="KW-1185">Reference proteome</keyword>
<evidence type="ECO:0000313" key="2">
    <source>
        <dbReference type="WBParaSite" id="TREG1_84750.1"/>
    </source>
</evidence>
<evidence type="ECO:0000313" key="1">
    <source>
        <dbReference type="Proteomes" id="UP000050795"/>
    </source>
</evidence>
<reference evidence="2 3" key="2">
    <citation type="submission" date="2023-11" db="UniProtKB">
        <authorList>
            <consortium name="WormBaseParasite"/>
        </authorList>
    </citation>
    <scope>IDENTIFICATION</scope>
</reference>
<dbReference type="WBParaSite" id="TREG1_84750.3">
    <property type="protein sequence ID" value="TREG1_84750.3"/>
    <property type="gene ID" value="TREG1_84750"/>
</dbReference>
<dbReference type="WBParaSite" id="TREG1_84750.2">
    <property type="protein sequence ID" value="TREG1_84750.2"/>
    <property type="gene ID" value="TREG1_84750"/>
</dbReference>
<evidence type="ECO:0000313" key="3">
    <source>
        <dbReference type="WBParaSite" id="TREG1_84750.2"/>
    </source>
</evidence>
<dbReference type="Proteomes" id="UP000050795">
    <property type="component" value="Unassembled WGS sequence"/>
</dbReference>
<accession>A0AA85KFG3</accession>
<dbReference type="WBParaSite" id="TREG1_84750.1">
    <property type="protein sequence ID" value="TREG1_84750.1"/>
    <property type="gene ID" value="TREG1_84750"/>
</dbReference>
<reference evidence="1" key="1">
    <citation type="submission" date="2022-06" db="EMBL/GenBank/DDBJ databases">
        <authorList>
            <person name="Berger JAMES D."/>
            <person name="Berger JAMES D."/>
        </authorList>
    </citation>
    <scope>NUCLEOTIDE SEQUENCE [LARGE SCALE GENOMIC DNA]</scope>
</reference>
<name>A0AA85KFG3_TRIRE</name>
<organism evidence="1 2">
    <name type="scientific">Trichobilharzia regenti</name>
    <name type="common">Nasal bird schistosome</name>
    <dbReference type="NCBI Taxonomy" id="157069"/>
    <lineage>
        <taxon>Eukaryota</taxon>
        <taxon>Metazoa</taxon>
        <taxon>Spiralia</taxon>
        <taxon>Lophotrochozoa</taxon>
        <taxon>Platyhelminthes</taxon>
        <taxon>Trematoda</taxon>
        <taxon>Digenea</taxon>
        <taxon>Strigeidida</taxon>
        <taxon>Schistosomatoidea</taxon>
        <taxon>Schistosomatidae</taxon>
        <taxon>Trichobilharzia</taxon>
    </lineage>
</organism>